<dbReference type="RefSeq" id="WP_101752541.1">
    <property type="nucleotide sequence ID" value="NZ_CP025430.1"/>
</dbReference>
<sequence>MSEAVFRLESFSTDPAPARELTRRDELAIAYRDGQAEGRAMGFSDELRALTEAIGALGLVVTDAKALWAEAERETVAGLMPVLSEIVGALAARADSAGIEAALREELLWLAGQATPPGWHILCPPEMEAMIRRCAAAAGIGEADIRIGPEGEEASIIFDQGRSAFSKQQVAQHFRDLIAELLEDEG</sequence>
<dbReference type="OrthoDB" id="7773837at2"/>
<dbReference type="AlphaFoldDB" id="A0A2H5EYX9"/>
<proteinExistence type="predicted"/>
<evidence type="ECO:0000313" key="2">
    <source>
        <dbReference type="Proteomes" id="UP000234530"/>
    </source>
</evidence>
<keyword evidence="2" id="KW-1185">Reference proteome</keyword>
<name>A0A2H5EYX9_9RHOB</name>
<accession>A0A2H5EYX9</accession>
<dbReference type="Proteomes" id="UP000234530">
    <property type="component" value="Chromosome"/>
</dbReference>
<organism evidence="1 2">
    <name type="scientific">Paracoccus zhejiangensis</name>
    <dbReference type="NCBI Taxonomy" id="1077935"/>
    <lineage>
        <taxon>Bacteria</taxon>
        <taxon>Pseudomonadati</taxon>
        <taxon>Pseudomonadota</taxon>
        <taxon>Alphaproteobacteria</taxon>
        <taxon>Rhodobacterales</taxon>
        <taxon>Paracoccaceae</taxon>
        <taxon>Paracoccus</taxon>
    </lineage>
</organism>
<reference evidence="1 2" key="1">
    <citation type="journal article" date="2013" name="Antonie Van Leeuwenhoek">
        <title>Paracoccus zhejiangensis sp. nov., isolated from activated sludge in wastewater-treatment system.</title>
        <authorList>
            <person name="Wu Z.G."/>
            <person name="Zhang D.F."/>
            <person name="Liu Y.L."/>
            <person name="Wang F."/>
            <person name="Jiang X."/>
            <person name="Li C."/>
            <person name="Li S.P."/>
            <person name="Hong Q."/>
            <person name="Li W.J."/>
        </authorList>
    </citation>
    <scope>NUCLEOTIDE SEQUENCE [LARGE SCALE GENOMIC DNA]</scope>
    <source>
        <strain evidence="1 2">J6</strain>
    </source>
</reference>
<dbReference type="EMBL" id="CP025430">
    <property type="protein sequence ID" value="AUH64508.1"/>
    <property type="molecule type" value="Genomic_DNA"/>
</dbReference>
<gene>
    <name evidence="1" type="ORF">CX676_10310</name>
</gene>
<dbReference type="KEGG" id="pzh:CX676_10310"/>
<protein>
    <submittedName>
        <fullName evidence="1">Uncharacterized protein</fullName>
    </submittedName>
</protein>
<evidence type="ECO:0000313" key="1">
    <source>
        <dbReference type="EMBL" id="AUH64508.1"/>
    </source>
</evidence>